<name>A0A0G4MQP3_VERLO</name>
<sequence>MNWQDGGMTIIALRPACGLGTPSAGEGQSLQLPLFWYKPGGRDEEDCRHGFGFRSQGAQQEIQPTSWVLQEDFDHREVVAIWSPKIRS</sequence>
<accession>A0A0G4MQP3</accession>
<dbReference type="EMBL" id="CVQH01024083">
    <property type="protein sequence ID" value="CRK36474.1"/>
    <property type="molecule type" value="Genomic_DNA"/>
</dbReference>
<reference evidence="1 2" key="1">
    <citation type="submission" date="2015-05" db="EMBL/GenBank/DDBJ databases">
        <authorList>
            <person name="Wang D.B."/>
            <person name="Wang M."/>
        </authorList>
    </citation>
    <scope>NUCLEOTIDE SEQUENCE [LARGE SCALE GENOMIC DNA]</scope>
    <source>
        <strain evidence="1">VL1</strain>
    </source>
</reference>
<gene>
    <name evidence="1" type="ORF">BN1708_007073</name>
</gene>
<protein>
    <submittedName>
        <fullName evidence="1">Uncharacterized protein</fullName>
    </submittedName>
</protein>
<dbReference type="Proteomes" id="UP000044602">
    <property type="component" value="Unassembled WGS sequence"/>
</dbReference>
<evidence type="ECO:0000313" key="2">
    <source>
        <dbReference type="Proteomes" id="UP000044602"/>
    </source>
</evidence>
<organism evidence="1 2">
    <name type="scientific">Verticillium longisporum</name>
    <name type="common">Verticillium dahliae var. longisporum</name>
    <dbReference type="NCBI Taxonomy" id="100787"/>
    <lineage>
        <taxon>Eukaryota</taxon>
        <taxon>Fungi</taxon>
        <taxon>Dikarya</taxon>
        <taxon>Ascomycota</taxon>
        <taxon>Pezizomycotina</taxon>
        <taxon>Sordariomycetes</taxon>
        <taxon>Hypocreomycetidae</taxon>
        <taxon>Glomerellales</taxon>
        <taxon>Plectosphaerellaceae</taxon>
        <taxon>Verticillium</taxon>
    </lineage>
</organism>
<dbReference type="AlphaFoldDB" id="A0A0G4MQP3"/>
<keyword evidence="2" id="KW-1185">Reference proteome</keyword>
<evidence type="ECO:0000313" key="1">
    <source>
        <dbReference type="EMBL" id="CRK36474.1"/>
    </source>
</evidence>
<proteinExistence type="predicted"/>